<feature type="signal peptide" evidence="1">
    <location>
        <begin position="1"/>
        <end position="24"/>
    </location>
</feature>
<sequence>MKNGFSLVLFIIVIHLHLSKATTAWKVVNGNHNGGCGGGDCLINMDLESEFSFGSHVARMLYDVSQSVTGRTGNNNGASVNCPQSQGYRNCLPSQNGGGPRQRCGDYTRTC</sequence>
<evidence type="ECO:0000313" key="2">
    <source>
        <dbReference type="EMBL" id="KAK7316283.1"/>
    </source>
</evidence>
<dbReference type="EMBL" id="JAYMYQ010000008">
    <property type="protein sequence ID" value="KAK7316283.1"/>
    <property type="molecule type" value="Genomic_DNA"/>
</dbReference>
<keyword evidence="1" id="KW-0732">Signal</keyword>
<organism evidence="2 3">
    <name type="scientific">Canavalia gladiata</name>
    <name type="common">Sword bean</name>
    <name type="synonym">Dolichos gladiatus</name>
    <dbReference type="NCBI Taxonomy" id="3824"/>
    <lineage>
        <taxon>Eukaryota</taxon>
        <taxon>Viridiplantae</taxon>
        <taxon>Streptophyta</taxon>
        <taxon>Embryophyta</taxon>
        <taxon>Tracheophyta</taxon>
        <taxon>Spermatophyta</taxon>
        <taxon>Magnoliopsida</taxon>
        <taxon>eudicotyledons</taxon>
        <taxon>Gunneridae</taxon>
        <taxon>Pentapetalae</taxon>
        <taxon>rosids</taxon>
        <taxon>fabids</taxon>
        <taxon>Fabales</taxon>
        <taxon>Fabaceae</taxon>
        <taxon>Papilionoideae</taxon>
        <taxon>50 kb inversion clade</taxon>
        <taxon>NPAAA clade</taxon>
        <taxon>indigoferoid/millettioid clade</taxon>
        <taxon>Phaseoleae</taxon>
        <taxon>Canavalia</taxon>
    </lineage>
</organism>
<keyword evidence="3" id="KW-1185">Reference proteome</keyword>
<dbReference type="Proteomes" id="UP001367508">
    <property type="component" value="Unassembled WGS sequence"/>
</dbReference>
<evidence type="ECO:0000313" key="3">
    <source>
        <dbReference type="Proteomes" id="UP001367508"/>
    </source>
</evidence>
<feature type="chain" id="PRO_5042833884" evidence="1">
    <location>
        <begin position="25"/>
        <end position="111"/>
    </location>
</feature>
<accession>A0AAN9KH93</accession>
<gene>
    <name evidence="2" type="ORF">VNO77_35208</name>
</gene>
<evidence type="ECO:0000256" key="1">
    <source>
        <dbReference type="SAM" id="SignalP"/>
    </source>
</evidence>
<dbReference type="AlphaFoldDB" id="A0AAN9KH93"/>
<proteinExistence type="predicted"/>
<protein>
    <submittedName>
        <fullName evidence="2">Uncharacterized protein</fullName>
    </submittedName>
</protein>
<reference evidence="2 3" key="1">
    <citation type="submission" date="2024-01" db="EMBL/GenBank/DDBJ databases">
        <title>The genomes of 5 underutilized Papilionoideae crops provide insights into root nodulation and disease resistanc.</title>
        <authorList>
            <person name="Jiang F."/>
        </authorList>
    </citation>
    <scope>NUCLEOTIDE SEQUENCE [LARGE SCALE GENOMIC DNA]</scope>
    <source>
        <strain evidence="2">LVBAO_FW01</strain>
        <tissue evidence="2">Leaves</tissue>
    </source>
</reference>
<comment type="caution">
    <text evidence="2">The sequence shown here is derived from an EMBL/GenBank/DDBJ whole genome shotgun (WGS) entry which is preliminary data.</text>
</comment>
<name>A0AAN9KH93_CANGL</name>